<proteinExistence type="predicted"/>
<comment type="caution">
    <text evidence="1">The sequence shown here is derived from an EMBL/GenBank/DDBJ whole genome shotgun (WGS) entry which is preliminary data.</text>
</comment>
<gene>
    <name evidence="1" type="ORF">SDC9_144095</name>
</gene>
<organism evidence="1">
    <name type="scientific">bioreactor metagenome</name>
    <dbReference type="NCBI Taxonomy" id="1076179"/>
    <lineage>
        <taxon>unclassified sequences</taxon>
        <taxon>metagenomes</taxon>
        <taxon>ecological metagenomes</taxon>
    </lineage>
</organism>
<evidence type="ECO:0000313" key="1">
    <source>
        <dbReference type="EMBL" id="MPM96925.1"/>
    </source>
</evidence>
<name>A0A645E5Z0_9ZZZZ</name>
<protein>
    <submittedName>
        <fullName evidence="1">Uncharacterized protein</fullName>
    </submittedName>
</protein>
<dbReference type="EMBL" id="VSSQ01043261">
    <property type="protein sequence ID" value="MPM96925.1"/>
    <property type="molecule type" value="Genomic_DNA"/>
</dbReference>
<dbReference type="AlphaFoldDB" id="A0A645E5Z0"/>
<accession>A0A645E5Z0</accession>
<sequence length="111" mass="12196">MQKAEPKLPSRRHTVCDQCFSNALSALILPNGIACVADMSATANIVGMQNVQRHNLARFSVARNTGKGLLLKEAKPVNRRQFLCLRKCDSLAHNLIPNSDGLPDILCLERS</sequence>
<reference evidence="1" key="1">
    <citation type="submission" date="2019-08" db="EMBL/GenBank/DDBJ databases">
        <authorList>
            <person name="Kucharzyk K."/>
            <person name="Murdoch R.W."/>
            <person name="Higgins S."/>
            <person name="Loffler F."/>
        </authorList>
    </citation>
    <scope>NUCLEOTIDE SEQUENCE</scope>
</reference>